<sequence length="933" mass="105429">MTLLPSDEESLGTDVFKSAKAYNFLQSDESDCEPETIKDTNNLSGNTESSSDSGENENKCQELKQRRRVFVDSDDEEEKTNIVKKSLSEIDEDSDESSSSSESSSDDEDENPPIRIFRNKDAVQRQANHNDDSDDDDGYSGEKHLTDSFSGIHKPRTRSLPNDLEIKSETQRIIRESAVNLPYFIPEAKKLSDFLQRPSISPTMENQPSQVPSLSINKQDKINNLNEDEAKKPTDSDSAELNSQIGDVVSNNTQSTLRSKKQKLLESRGIKLPELHVVKNGSSGTQAENTGFITLTDESENKSETNGVSKFLQRFLKHSTKKSATKPKRVQFTIVQKEDRADGTGSELVNNVVVAQEPVSNLLSEETLLSSCGGNYHKLKDKLNAKMKQRRMQERLKREAINRLDNEEVDESEEELDDGDWSDNESLDDEMELQYEKKENRLPVIDDEESEDLSSSIADVPSESNSHPNFQNPSPVHRSETSLPQLPREGSMLLFDDSIKKLNSSRDEVSEQSFDNLYSSMIPPNQPELSNISDYSKPKLNFDEDSIFNVVHSPNTSASQSRGDGESQFIDSDGFIKEAKSEKSLNFLPPGAEDDNANDCNMSQLLELCSGKFQESSVSEDAAEQNGNESFGFQVEPETVSNKFSDEDLSEESDGEGITIVRKKKQVQAALMKNFLEEEAELSGSDVGTDDEDEENNDFYEEEENDEVLPGEEDIHNQVNKVHLKQLLDEDQRDINLLQEAFVEDAVEMRRKRKFRWKNIDSSLNEDIFSSGDENEECETKPENEESQWRRMRLEREEYLCSQTVDKDELDEDSQLLKHGKTVIASRNILSEVNEDSRSKPTPLLTRSTSLQQAKVAKKCSFLRRNASVLSKFANFKDANYIQGAQNSDKMVFKAVSPRKASKKNKSVERSLQISKKPRLDEDSNSVFDILEF</sequence>
<dbReference type="GO" id="GO:0007095">
    <property type="term" value="P:mitotic G2 DNA damage checkpoint signaling"/>
    <property type="evidence" value="ECO:0007669"/>
    <property type="project" value="TreeGrafter"/>
</dbReference>
<feature type="compositionally biased region" description="Polar residues" evidence="4">
    <location>
        <begin position="39"/>
        <end position="53"/>
    </location>
</feature>
<feature type="compositionally biased region" description="Acidic residues" evidence="4">
    <location>
        <begin position="688"/>
        <end position="712"/>
    </location>
</feature>
<comment type="subcellular location">
    <subcellularLocation>
        <location evidence="1">Nucleus</location>
    </subcellularLocation>
</comment>
<feature type="region of interest" description="Disordered" evidence="4">
    <location>
        <begin position="614"/>
        <end position="657"/>
    </location>
</feature>
<feature type="compositionally biased region" description="Polar residues" evidence="4">
    <location>
        <begin position="552"/>
        <end position="562"/>
    </location>
</feature>
<dbReference type="AlphaFoldDB" id="A0A6F9DAC2"/>
<feature type="compositionally biased region" description="Polar residues" evidence="4">
    <location>
        <begin position="462"/>
        <end position="474"/>
    </location>
</feature>
<feature type="compositionally biased region" description="Polar residues" evidence="4">
    <location>
        <begin position="198"/>
        <end position="225"/>
    </location>
</feature>
<evidence type="ECO:0000256" key="1">
    <source>
        <dbReference type="ARBA" id="ARBA00004123"/>
    </source>
</evidence>
<feature type="compositionally biased region" description="Polar residues" evidence="4">
    <location>
        <begin position="239"/>
        <end position="256"/>
    </location>
</feature>
<dbReference type="GO" id="GO:0010997">
    <property type="term" value="F:anaphase-promoting complex binding"/>
    <property type="evidence" value="ECO:0007669"/>
    <property type="project" value="TreeGrafter"/>
</dbReference>
<feature type="region of interest" description="Disordered" evidence="4">
    <location>
        <begin position="196"/>
        <end position="256"/>
    </location>
</feature>
<reference evidence="5" key="1">
    <citation type="submission" date="2020-04" db="EMBL/GenBank/DDBJ databases">
        <authorList>
            <person name="Neveu A P."/>
        </authorList>
    </citation>
    <scope>NUCLEOTIDE SEQUENCE</scope>
    <source>
        <tissue evidence="5">Whole embryo</tissue>
    </source>
</reference>
<evidence type="ECO:0000313" key="5">
    <source>
        <dbReference type="EMBL" id="CAB3231771.1"/>
    </source>
</evidence>
<organism evidence="5">
    <name type="scientific">Phallusia mammillata</name>
    <dbReference type="NCBI Taxonomy" id="59560"/>
    <lineage>
        <taxon>Eukaryota</taxon>
        <taxon>Metazoa</taxon>
        <taxon>Chordata</taxon>
        <taxon>Tunicata</taxon>
        <taxon>Ascidiacea</taxon>
        <taxon>Phlebobranchia</taxon>
        <taxon>Ascidiidae</taxon>
        <taxon>Phallusia</taxon>
    </lineage>
</organism>
<keyword evidence="3" id="KW-0539">Nucleus</keyword>
<accession>A0A6F9DAC2</accession>
<feature type="region of interest" description="Disordered" evidence="4">
    <location>
        <begin position="679"/>
        <end position="716"/>
    </location>
</feature>
<evidence type="ECO:0000256" key="4">
    <source>
        <dbReference type="SAM" id="MobiDB-lite"/>
    </source>
</evidence>
<evidence type="ECO:0000256" key="3">
    <source>
        <dbReference type="ARBA" id="ARBA00023242"/>
    </source>
</evidence>
<feature type="compositionally biased region" description="Polar residues" evidence="4">
    <location>
        <begin position="614"/>
        <end position="631"/>
    </location>
</feature>
<feature type="compositionally biased region" description="Acidic residues" evidence="4">
    <location>
        <begin position="407"/>
        <end position="433"/>
    </location>
</feature>
<name>A0A6F9DAC2_9ASCI</name>
<feature type="compositionally biased region" description="Polar residues" evidence="4">
    <location>
        <begin position="517"/>
        <end position="534"/>
    </location>
</feature>
<feature type="compositionally biased region" description="Basic and acidic residues" evidence="4">
    <location>
        <begin position="397"/>
        <end position="406"/>
    </location>
</feature>
<feature type="region of interest" description="Disordered" evidence="4">
    <location>
        <begin position="26"/>
        <end position="166"/>
    </location>
</feature>
<feature type="region of interest" description="Disordered" evidence="4">
    <location>
        <begin position="517"/>
        <end position="536"/>
    </location>
</feature>
<dbReference type="PANTHER" id="PTHR14396:SF10">
    <property type="entry name" value="CLASPIN"/>
    <property type="match status" value="1"/>
</dbReference>
<gene>
    <name evidence="5" type="primary">Clspn</name>
</gene>
<proteinExistence type="evidence at transcript level"/>
<dbReference type="PANTHER" id="PTHR14396">
    <property type="entry name" value="CLASPIN"/>
    <property type="match status" value="1"/>
</dbReference>
<feature type="region of interest" description="Disordered" evidence="4">
    <location>
        <begin position="397"/>
        <end position="491"/>
    </location>
</feature>
<feature type="region of interest" description="Disordered" evidence="4">
    <location>
        <begin position="551"/>
        <end position="575"/>
    </location>
</feature>
<feature type="compositionally biased region" description="Basic and acidic residues" evidence="4">
    <location>
        <begin position="118"/>
        <end position="131"/>
    </location>
</feature>
<dbReference type="GO" id="GO:0033314">
    <property type="term" value="P:mitotic DNA replication checkpoint signaling"/>
    <property type="evidence" value="ECO:0007669"/>
    <property type="project" value="TreeGrafter"/>
</dbReference>
<evidence type="ECO:0000256" key="2">
    <source>
        <dbReference type="ARBA" id="ARBA00022553"/>
    </source>
</evidence>
<dbReference type="EMBL" id="LR784021">
    <property type="protein sequence ID" value="CAB3231771.1"/>
    <property type="molecule type" value="mRNA"/>
</dbReference>
<keyword evidence="2" id="KW-0597">Phosphoprotein</keyword>
<protein>
    <submittedName>
        <fullName evidence="5">Claspin</fullName>
    </submittedName>
</protein>
<dbReference type="GO" id="GO:0005634">
    <property type="term" value="C:nucleus"/>
    <property type="evidence" value="ECO:0007669"/>
    <property type="project" value="UniProtKB-SubCell"/>
</dbReference>
<dbReference type="InterPro" id="IPR024146">
    <property type="entry name" value="Claspin"/>
</dbReference>